<dbReference type="Proteomes" id="UP000009222">
    <property type="component" value="Chromosome"/>
</dbReference>
<dbReference type="InParanoid" id="F5Y976"/>
<dbReference type="HOGENOM" id="CLU_2588668_0_0_12"/>
<dbReference type="EMBL" id="CP001841">
    <property type="protein sequence ID" value="AEF81382.1"/>
    <property type="molecule type" value="Genomic_DNA"/>
</dbReference>
<dbReference type="STRING" id="545695.TREAZ_3244"/>
<dbReference type="KEGG" id="taz:TREAZ_3244"/>
<organism evidence="1 2">
    <name type="scientific">Leadbettera azotonutricia (strain ATCC BAA-888 / DSM 13862 / ZAS-9)</name>
    <name type="common">Treponema azotonutricium</name>
    <dbReference type="NCBI Taxonomy" id="545695"/>
    <lineage>
        <taxon>Bacteria</taxon>
        <taxon>Pseudomonadati</taxon>
        <taxon>Spirochaetota</taxon>
        <taxon>Spirochaetia</taxon>
        <taxon>Spirochaetales</taxon>
        <taxon>Breznakiellaceae</taxon>
        <taxon>Leadbettera</taxon>
    </lineage>
</organism>
<protein>
    <submittedName>
        <fullName evidence="1">Uncharacterized protein</fullName>
    </submittedName>
</protein>
<reference evidence="2" key="1">
    <citation type="submission" date="2009-12" db="EMBL/GenBank/DDBJ databases">
        <title>Complete sequence of Treponema azotonutricium strain ZAS-9.</title>
        <authorList>
            <person name="Tetu S.G."/>
            <person name="Matson E."/>
            <person name="Ren Q."/>
            <person name="Seshadri R."/>
            <person name="Elbourne L."/>
            <person name="Hassan K.A."/>
            <person name="Durkin A."/>
            <person name="Radune D."/>
            <person name="Mohamoud Y."/>
            <person name="Shay R."/>
            <person name="Jin S."/>
            <person name="Zhang X."/>
            <person name="Lucey K."/>
            <person name="Ballor N.R."/>
            <person name="Ottesen E."/>
            <person name="Rosenthal R."/>
            <person name="Allen A."/>
            <person name="Leadbetter J.R."/>
            <person name="Paulsen I.T."/>
        </authorList>
    </citation>
    <scope>NUCLEOTIDE SEQUENCE [LARGE SCALE GENOMIC DNA]</scope>
    <source>
        <strain evidence="2">ATCC BAA-888 / DSM 13862 / ZAS-9</strain>
    </source>
</reference>
<dbReference type="AlphaFoldDB" id="F5Y976"/>
<sequence>MIWARSCVRLWHIKKTDINPDDFAYIPLVLNEFDTMEYTETDKKGNKKLLFKKKIDSQIYLATIERGLHKAEIRTLWKTP</sequence>
<proteinExistence type="predicted"/>
<evidence type="ECO:0000313" key="1">
    <source>
        <dbReference type="EMBL" id="AEF81382.1"/>
    </source>
</evidence>
<reference evidence="1 2" key="2">
    <citation type="journal article" date="2011" name="ISME J.">
        <title>RNA-seq reveals cooperative metabolic interactions between two termite-gut spirochete species in co-culture.</title>
        <authorList>
            <person name="Rosenthal A.Z."/>
            <person name="Matson E.G."/>
            <person name="Eldar A."/>
            <person name="Leadbetter J.R."/>
        </authorList>
    </citation>
    <scope>NUCLEOTIDE SEQUENCE [LARGE SCALE GENOMIC DNA]</scope>
    <source>
        <strain evidence="2">ATCC BAA-888 / DSM 13862 / ZAS-9</strain>
    </source>
</reference>
<name>F5Y976_LEAAZ</name>
<accession>F5Y976</accession>
<gene>
    <name evidence="1" type="ordered locus">TREAZ_3244</name>
</gene>
<keyword evidence="2" id="KW-1185">Reference proteome</keyword>
<evidence type="ECO:0000313" key="2">
    <source>
        <dbReference type="Proteomes" id="UP000009222"/>
    </source>
</evidence>